<dbReference type="InterPro" id="IPR045272">
    <property type="entry name" value="ANXUR1/2-like"/>
</dbReference>
<dbReference type="InterPro" id="IPR001245">
    <property type="entry name" value="Ser-Thr/Tyr_kinase_cat_dom"/>
</dbReference>
<dbReference type="Gramene" id="mRNA:HanXRQr2_Chr10g0453601">
    <property type="protein sequence ID" value="CDS:HanXRQr2_Chr10g0453601.1"/>
    <property type="gene ID" value="HanXRQr2_Chr10g0453601"/>
</dbReference>
<keyword evidence="2 8" id="KW-0808">Transferase</keyword>
<evidence type="ECO:0000256" key="2">
    <source>
        <dbReference type="ARBA" id="ARBA00022679"/>
    </source>
</evidence>
<dbReference type="FunFam" id="3.30.200.20:FF:000039">
    <property type="entry name" value="receptor-like protein kinase FERONIA"/>
    <property type="match status" value="1"/>
</dbReference>
<dbReference type="PROSITE" id="PS50011">
    <property type="entry name" value="PROTEIN_KINASE_DOM"/>
    <property type="match status" value="1"/>
</dbReference>
<dbReference type="GO" id="GO:0004672">
    <property type="term" value="F:protein kinase activity"/>
    <property type="evidence" value="ECO:0000318"/>
    <property type="project" value="GO_Central"/>
</dbReference>
<gene>
    <name evidence="9" type="ORF">HannXRQ_Chr10g0307651</name>
    <name evidence="8" type="ORF">HanXRQr2_Chr10g0453601</name>
</gene>
<keyword evidence="10" id="KW-1185">Reference proteome</keyword>
<evidence type="ECO:0000313" key="9">
    <source>
        <dbReference type="EMBL" id="OTG12256.1"/>
    </source>
</evidence>
<organism evidence="9 10">
    <name type="scientific">Helianthus annuus</name>
    <name type="common">Common sunflower</name>
    <dbReference type="NCBI Taxonomy" id="4232"/>
    <lineage>
        <taxon>Eukaryota</taxon>
        <taxon>Viridiplantae</taxon>
        <taxon>Streptophyta</taxon>
        <taxon>Embryophyta</taxon>
        <taxon>Tracheophyta</taxon>
        <taxon>Spermatophyta</taxon>
        <taxon>Magnoliopsida</taxon>
        <taxon>eudicotyledons</taxon>
        <taxon>Gunneridae</taxon>
        <taxon>Pentapetalae</taxon>
        <taxon>asterids</taxon>
        <taxon>campanulids</taxon>
        <taxon>Asterales</taxon>
        <taxon>Asteraceae</taxon>
        <taxon>Asteroideae</taxon>
        <taxon>Heliantheae alliance</taxon>
        <taxon>Heliantheae</taxon>
        <taxon>Helianthus</taxon>
    </lineage>
</organism>
<dbReference type="GO" id="GO:0005524">
    <property type="term" value="F:ATP binding"/>
    <property type="evidence" value="ECO:0007669"/>
    <property type="project" value="UniProtKB-UniRule"/>
</dbReference>
<dbReference type="GO" id="GO:0004674">
    <property type="term" value="F:protein serine/threonine kinase activity"/>
    <property type="evidence" value="ECO:0007669"/>
    <property type="project" value="UniProtKB-KW"/>
</dbReference>
<evidence type="ECO:0000313" key="8">
    <source>
        <dbReference type="EMBL" id="KAF5787507.1"/>
    </source>
</evidence>
<evidence type="ECO:0000259" key="7">
    <source>
        <dbReference type="PROSITE" id="PS50011"/>
    </source>
</evidence>
<evidence type="ECO:0000256" key="5">
    <source>
        <dbReference type="ARBA" id="ARBA00022840"/>
    </source>
</evidence>
<dbReference type="InterPro" id="IPR000719">
    <property type="entry name" value="Prot_kinase_dom"/>
</dbReference>
<dbReference type="GO" id="GO:0030246">
    <property type="term" value="F:carbohydrate binding"/>
    <property type="evidence" value="ECO:0007669"/>
    <property type="project" value="UniProtKB-KW"/>
</dbReference>
<dbReference type="GO" id="GO:0005886">
    <property type="term" value="C:plasma membrane"/>
    <property type="evidence" value="ECO:0000318"/>
    <property type="project" value="GO_Central"/>
</dbReference>
<dbReference type="PROSITE" id="PS00107">
    <property type="entry name" value="PROTEIN_KINASE_ATP"/>
    <property type="match status" value="1"/>
</dbReference>
<keyword evidence="9" id="KW-0430">Lectin</keyword>
<keyword evidence="1" id="KW-0723">Serine/threonine-protein kinase</keyword>
<dbReference type="InterPro" id="IPR017441">
    <property type="entry name" value="Protein_kinase_ATP_BS"/>
</dbReference>
<dbReference type="InParanoid" id="A0A251TNV8"/>
<dbReference type="EMBL" id="CM007899">
    <property type="protein sequence ID" value="OTG12256.1"/>
    <property type="molecule type" value="Genomic_DNA"/>
</dbReference>
<evidence type="ECO:0000313" key="10">
    <source>
        <dbReference type="Proteomes" id="UP000215914"/>
    </source>
</evidence>
<feature type="binding site" evidence="6">
    <location>
        <position position="55"/>
    </location>
    <ligand>
        <name>ATP</name>
        <dbReference type="ChEBI" id="CHEBI:30616"/>
    </ligand>
</feature>
<dbReference type="PANTHER" id="PTHR27003">
    <property type="entry name" value="OS07G0166700 PROTEIN"/>
    <property type="match status" value="1"/>
</dbReference>
<dbReference type="InterPro" id="IPR011009">
    <property type="entry name" value="Kinase-like_dom_sf"/>
</dbReference>
<reference evidence="8 10" key="1">
    <citation type="journal article" date="2017" name="Nature">
        <title>The sunflower genome provides insights into oil metabolism, flowering and Asterid evolution.</title>
        <authorList>
            <person name="Badouin H."/>
            <person name="Gouzy J."/>
            <person name="Grassa C.J."/>
            <person name="Murat F."/>
            <person name="Staton S.E."/>
            <person name="Cottret L."/>
            <person name="Lelandais-Briere C."/>
            <person name="Owens G.L."/>
            <person name="Carrere S."/>
            <person name="Mayjonade B."/>
            <person name="Legrand L."/>
            <person name="Gill N."/>
            <person name="Kane N.C."/>
            <person name="Bowers J.E."/>
            <person name="Hubner S."/>
            <person name="Bellec A."/>
            <person name="Berard A."/>
            <person name="Berges H."/>
            <person name="Blanchet N."/>
            <person name="Boniface M.C."/>
            <person name="Brunel D."/>
            <person name="Catrice O."/>
            <person name="Chaidir N."/>
            <person name="Claudel C."/>
            <person name="Donnadieu C."/>
            <person name="Faraut T."/>
            <person name="Fievet G."/>
            <person name="Helmstetter N."/>
            <person name="King M."/>
            <person name="Knapp S.J."/>
            <person name="Lai Z."/>
            <person name="Le Paslier M.C."/>
            <person name="Lippi Y."/>
            <person name="Lorenzon L."/>
            <person name="Mandel J.R."/>
            <person name="Marage G."/>
            <person name="Marchand G."/>
            <person name="Marquand E."/>
            <person name="Bret-Mestries E."/>
            <person name="Morien E."/>
            <person name="Nambeesan S."/>
            <person name="Nguyen T."/>
            <person name="Pegot-Espagnet P."/>
            <person name="Pouilly N."/>
            <person name="Raftis F."/>
            <person name="Sallet E."/>
            <person name="Schiex T."/>
            <person name="Thomas J."/>
            <person name="Vandecasteele C."/>
            <person name="Vares D."/>
            <person name="Vear F."/>
            <person name="Vautrin S."/>
            <person name="Crespi M."/>
            <person name="Mangin B."/>
            <person name="Burke J.M."/>
            <person name="Salse J."/>
            <person name="Munos S."/>
            <person name="Vincourt P."/>
            <person name="Rieseberg L.H."/>
            <person name="Langlade N.B."/>
        </authorList>
    </citation>
    <scope>NUCLEOTIDE SEQUENCE [LARGE SCALE GENOMIC DNA]</scope>
    <source>
        <strain evidence="10">cv. SF193</strain>
        <tissue evidence="8">Leaves</tissue>
    </source>
</reference>
<protein>
    <submittedName>
        <fullName evidence="9">Putative concanavalin A-like lectin/glucanase domain, Tyrosine-protein kinase, non-receptor Jak3</fullName>
    </submittedName>
</protein>
<reference evidence="9" key="2">
    <citation type="submission" date="2017-02" db="EMBL/GenBank/DDBJ databases">
        <title>Sunflower complete genome.</title>
        <authorList>
            <person name="Langlade N."/>
            <person name="Munos S."/>
        </authorList>
    </citation>
    <scope>NUCLEOTIDE SEQUENCE [LARGE SCALE GENOMIC DNA]</scope>
    <source>
        <tissue evidence="9">Leaves</tissue>
    </source>
</reference>
<evidence type="ECO:0000256" key="4">
    <source>
        <dbReference type="ARBA" id="ARBA00022777"/>
    </source>
</evidence>
<keyword evidence="3 6" id="KW-0547">Nucleotide-binding</keyword>
<proteinExistence type="predicted"/>
<accession>A0A251TNV8</accession>
<dbReference type="PANTHER" id="PTHR27003:SF338">
    <property type="entry name" value="TYROSINE-PROTEIN KINASE, NON-RECEPTOR JAK_TYK2-RELATED"/>
    <property type="match status" value="1"/>
</dbReference>
<dbReference type="SUPFAM" id="SSF56112">
    <property type="entry name" value="Protein kinase-like (PK-like)"/>
    <property type="match status" value="1"/>
</dbReference>
<dbReference type="Proteomes" id="UP000215914">
    <property type="component" value="Chromosome 10"/>
</dbReference>
<dbReference type="Gene3D" id="1.10.510.10">
    <property type="entry name" value="Transferase(Phosphotransferase) domain 1"/>
    <property type="match status" value="1"/>
</dbReference>
<evidence type="ECO:0000256" key="6">
    <source>
        <dbReference type="PROSITE-ProRule" id="PRU10141"/>
    </source>
</evidence>
<sequence>MTSATKEFEHLKIHLEELKKATNSFGSKVIGAGGFGKVYKGEVSHSKGRSMVAIKRLNREYGQGDPEFWKEIMMLSRYTHNNLISLLGFCDENGEKIIVYEYASNGSLDRHLSSTALTWTQRLKIYLDAARGMLGPKV</sequence>
<feature type="domain" description="Protein kinase" evidence="7">
    <location>
        <begin position="24"/>
        <end position="138"/>
    </location>
</feature>
<keyword evidence="5 6" id="KW-0067">ATP-binding</keyword>
<evidence type="ECO:0000256" key="1">
    <source>
        <dbReference type="ARBA" id="ARBA00022527"/>
    </source>
</evidence>
<dbReference type="AlphaFoldDB" id="A0A251TNV8"/>
<keyword evidence="9" id="KW-0675">Receptor</keyword>
<keyword evidence="4 9" id="KW-0418">Kinase</keyword>
<dbReference type="GO" id="GO:0004714">
    <property type="term" value="F:transmembrane receptor protein tyrosine kinase activity"/>
    <property type="evidence" value="ECO:0007669"/>
    <property type="project" value="InterPro"/>
</dbReference>
<dbReference type="EMBL" id="MNCJ02000325">
    <property type="protein sequence ID" value="KAF5787507.1"/>
    <property type="molecule type" value="Genomic_DNA"/>
</dbReference>
<dbReference type="OrthoDB" id="8891264at2759"/>
<reference evidence="8" key="3">
    <citation type="submission" date="2020-06" db="EMBL/GenBank/DDBJ databases">
        <title>Helianthus annuus Genome sequencing and assembly Release 2.</title>
        <authorList>
            <person name="Gouzy J."/>
            <person name="Langlade N."/>
            <person name="Munos S."/>
        </authorList>
    </citation>
    <scope>NUCLEOTIDE SEQUENCE</scope>
    <source>
        <tissue evidence="8">Leaves</tissue>
    </source>
</reference>
<evidence type="ECO:0000256" key="3">
    <source>
        <dbReference type="ARBA" id="ARBA00022741"/>
    </source>
</evidence>
<dbReference type="Pfam" id="PF07714">
    <property type="entry name" value="PK_Tyr_Ser-Thr"/>
    <property type="match status" value="1"/>
</dbReference>
<name>A0A251TNV8_HELAN</name>